<dbReference type="Pfam" id="PF09937">
    <property type="entry name" value="DUF2169"/>
    <property type="match status" value="1"/>
</dbReference>
<proteinExistence type="predicted"/>
<dbReference type="PATRIC" id="fig|76731.3.peg.2714"/>
<sequence length="368" mass="40402" precursor="true">MQLINRTRFPGSWTMGFARDGREIAFVMAKATYSFDADTGEVRPAPAQEALIRADEFTGAPGLSAVLRETDYAQFKPRCDVLLIGQAHAPAGALVRTLPVGLRVGGMTKAFKVSGDRVWEASLLSCRPSAPEPFTTLPISYDRAFGGLDDFDKEAPVAAYLANPVGRGFHRRKAAALVDGSPFPNNEAMDQAVVQPDGDYAALSFGPMGRQFAARVAFAGTYDEQWQKTQAPFWPEDFRYDYFQAAPADQQIPYPRGGEAVMLKHLTPGGTASFVLPAQTLSVLANFHKGGERVFDMPVDTLVIEPDRGLFTMTSRVGIPMARSIFDLRELVLDTAQALRTRPFRNGKPHYRGLGDLVRARRRGKAVR</sequence>
<name>A0A0U3MHU9_9BURK</name>
<dbReference type="STRING" id="76731.RD2015_2651"/>
<dbReference type="KEGG" id="rdp:RD2015_2651"/>
<keyword evidence="2" id="KW-1185">Reference proteome</keyword>
<dbReference type="OrthoDB" id="237820at2"/>
<protein>
    <submittedName>
        <fullName evidence="1">Uncharacterized protein</fullName>
    </submittedName>
</protein>
<organism evidence="1 2">
    <name type="scientific">Roseateles depolymerans</name>
    <dbReference type="NCBI Taxonomy" id="76731"/>
    <lineage>
        <taxon>Bacteria</taxon>
        <taxon>Pseudomonadati</taxon>
        <taxon>Pseudomonadota</taxon>
        <taxon>Betaproteobacteria</taxon>
        <taxon>Burkholderiales</taxon>
        <taxon>Sphaerotilaceae</taxon>
        <taxon>Roseateles</taxon>
    </lineage>
</organism>
<reference evidence="1 2" key="1">
    <citation type="submission" date="2015-12" db="EMBL/GenBank/DDBJ databases">
        <title>Complete genome of Roseateles depolymerans KCTC 42856.</title>
        <authorList>
            <person name="Kim K.M."/>
        </authorList>
    </citation>
    <scope>NUCLEOTIDE SEQUENCE [LARGE SCALE GENOMIC DNA]</scope>
    <source>
        <strain evidence="1 2">KCTC 42856</strain>
    </source>
</reference>
<dbReference type="AlphaFoldDB" id="A0A0U3MHU9"/>
<dbReference type="EMBL" id="CP013729">
    <property type="protein sequence ID" value="ALV07116.1"/>
    <property type="molecule type" value="Genomic_DNA"/>
</dbReference>
<gene>
    <name evidence="1" type="ORF">RD2015_2651</name>
</gene>
<accession>A0A0U3MHU9</accession>
<dbReference type="Proteomes" id="UP000060699">
    <property type="component" value="Chromosome"/>
</dbReference>
<evidence type="ECO:0000313" key="1">
    <source>
        <dbReference type="EMBL" id="ALV07116.1"/>
    </source>
</evidence>
<dbReference type="InterPro" id="IPR018683">
    <property type="entry name" value="DUF2169"/>
</dbReference>
<evidence type="ECO:0000313" key="2">
    <source>
        <dbReference type="Proteomes" id="UP000060699"/>
    </source>
</evidence>
<dbReference type="RefSeq" id="WP_058935289.1">
    <property type="nucleotide sequence ID" value="NZ_CP013729.1"/>
</dbReference>